<dbReference type="InterPro" id="IPR016181">
    <property type="entry name" value="Acyl_CoA_acyltransferase"/>
</dbReference>
<evidence type="ECO:0000313" key="4">
    <source>
        <dbReference type="EMBL" id="MBT9310927.1"/>
    </source>
</evidence>
<accession>A0ABS5XZ98</accession>
<evidence type="ECO:0000256" key="2">
    <source>
        <dbReference type="ARBA" id="ARBA00023315"/>
    </source>
</evidence>
<comment type="caution">
    <text evidence="4">The sequence shown here is derived from an EMBL/GenBank/DDBJ whole genome shotgun (WGS) entry which is preliminary data.</text>
</comment>
<dbReference type="EMBL" id="JADOER010000003">
    <property type="protein sequence ID" value="MBT9310927.1"/>
    <property type="molecule type" value="Genomic_DNA"/>
</dbReference>
<keyword evidence="1" id="KW-0808">Transferase</keyword>
<reference evidence="4 5" key="1">
    <citation type="journal article" date="2021" name="Mar. Drugs">
        <title>Genome Reduction and Secondary Metabolism of the Marine Sponge-Associated Cyanobacterium Leptothoe.</title>
        <authorList>
            <person name="Konstantinou D."/>
            <person name="Popin R.V."/>
            <person name="Fewer D.P."/>
            <person name="Sivonen K."/>
            <person name="Gkelis S."/>
        </authorList>
    </citation>
    <scope>NUCLEOTIDE SEQUENCE [LARGE SCALE GENOMIC DNA]</scope>
    <source>
        <strain evidence="4 5">TAU-MAC 1615</strain>
    </source>
</reference>
<organism evidence="4 5">
    <name type="scientific">Leptothoe kymatousa TAU-MAC 1615</name>
    <dbReference type="NCBI Taxonomy" id="2364775"/>
    <lineage>
        <taxon>Bacteria</taxon>
        <taxon>Bacillati</taxon>
        <taxon>Cyanobacteriota</taxon>
        <taxon>Cyanophyceae</taxon>
        <taxon>Nodosilineales</taxon>
        <taxon>Cymatolegaceae</taxon>
        <taxon>Leptothoe</taxon>
        <taxon>Leptothoe kymatousa</taxon>
    </lineage>
</organism>
<dbReference type="PANTHER" id="PTHR10545">
    <property type="entry name" value="DIAMINE N-ACETYLTRANSFERASE"/>
    <property type="match status" value="1"/>
</dbReference>
<proteinExistence type="predicted"/>
<evidence type="ECO:0000313" key="5">
    <source>
        <dbReference type="Proteomes" id="UP001196661"/>
    </source>
</evidence>
<protein>
    <submittedName>
        <fullName evidence="4">GNAT family N-acetyltransferase</fullName>
    </submittedName>
</protein>
<dbReference type="InterPro" id="IPR000182">
    <property type="entry name" value="GNAT_dom"/>
</dbReference>
<dbReference type="Proteomes" id="UP001196661">
    <property type="component" value="Unassembled WGS sequence"/>
</dbReference>
<keyword evidence="2" id="KW-0012">Acyltransferase</keyword>
<gene>
    <name evidence="4" type="ORF">IXB28_01805</name>
</gene>
<dbReference type="Pfam" id="PF00583">
    <property type="entry name" value="Acetyltransf_1"/>
    <property type="match status" value="1"/>
</dbReference>
<feature type="domain" description="N-acetyltransferase" evidence="3">
    <location>
        <begin position="5"/>
        <end position="164"/>
    </location>
</feature>
<dbReference type="SUPFAM" id="SSF55729">
    <property type="entry name" value="Acyl-CoA N-acyltransferases (Nat)"/>
    <property type="match status" value="1"/>
</dbReference>
<dbReference type="Gene3D" id="3.40.630.30">
    <property type="match status" value="1"/>
</dbReference>
<evidence type="ECO:0000256" key="1">
    <source>
        <dbReference type="ARBA" id="ARBA00022679"/>
    </source>
</evidence>
<evidence type="ECO:0000259" key="3">
    <source>
        <dbReference type="PROSITE" id="PS51186"/>
    </source>
</evidence>
<dbReference type="InterPro" id="IPR051016">
    <property type="entry name" value="Diverse_Substrate_AcTransf"/>
</dbReference>
<dbReference type="PANTHER" id="PTHR10545:SF29">
    <property type="entry name" value="GH14572P-RELATED"/>
    <property type="match status" value="1"/>
</dbReference>
<dbReference type="RefSeq" id="WP_215616839.1">
    <property type="nucleotide sequence ID" value="NZ_JADOER010000003.1"/>
</dbReference>
<name>A0ABS5XZ98_9CYAN</name>
<dbReference type="CDD" id="cd04301">
    <property type="entry name" value="NAT_SF"/>
    <property type="match status" value="1"/>
</dbReference>
<dbReference type="PROSITE" id="PS51186">
    <property type="entry name" value="GNAT"/>
    <property type="match status" value="1"/>
</dbReference>
<keyword evidence="5" id="KW-1185">Reference proteome</keyword>
<sequence>MAAPIAISPATVDDVPLLFELVMALAEYENLAHEVTGAPEDLEKYLFGENPKAYAIVARIDGAPAGFALYFFNFSTFLMKPGIYLEDLFVLPGYRRRGVGTAIFQYLAQIALAKGCGRFEWSVLDWNQPAIDFYMSKGAVMLNDWRTCRVTGQALANLAINDAL</sequence>